<keyword evidence="2" id="KW-1185">Reference proteome</keyword>
<name>A0A3M7RLB0_BRAPC</name>
<comment type="caution">
    <text evidence="1">The sequence shown here is derived from an EMBL/GenBank/DDBJ whole genome shotgun (WGS) entry which is preliminary data.</text>
</comment>
<dbReference type="EMBL" id="REGN01003160">
    <property type="protein sequence ID" value="RNA24177.1"/>
    <property type="molecule type" value="Genomic_DNA"/>
</dbReference>
<protein>
    <submittedName>
        <fullName evidence="1">Uncharacterized protein</fullName>
    </submittedName>
</protein>
<gene>
    <name evidence="1" type="ORF">BpHYR1_006752</name>
</gene>
<organism evidence="1 2">
    <name type="scientific">Brachionus plicatilis</name>
    <name type="common">Marine rotifer</name>
    <name type="synonym">Brachionus muelleri</name>
    <dbReference type="NCBI Taxonomy" id="10195"/>
    <lineage>
        <taxon>Eukaryota</taxon>
        <taxon>Metazoa</taxon>
        <taxon>Spiralia</taxon>
        <taxon>Gnathifera</taxon>
        <taxon>Rotifera</taxon>
        <taxon>Eurotatoria</taxon>
        <taxon>Monogononta</taxon>
        <taxon>Pseudotrocha</taxon>
        <taxon>Ploima</taxon>
        <taxon>Brachionidae</taxon>
        <taxon>Brachionus</taxon>
    </lineage>
</organism>
<sequence>MIDSQLGQKRVSPLIIFSEVHAAQPIPLFENFFAKKDILCNERRKVDMKNRSHRLGHIGKPPDNLNFFLVIFFKKSKFRKKVNREFELQNLVAMKMNHELKN</sequence>
<dbReference type="AlphaFoldDB" id="A0A3M7RLB0"/>
<evidence type="ECO:0000313" key="2">
    <source>
        <dbReference type="Proteomes" id="UP000276133"/>
    </source>
</evidence>
<evidence type="ECO:0000313" key="1">
    <source>
        <dbReference type="EMBL" id="RNA24177.1"/>
    </source>
</evidence>
<accession>A0A3M7RLB0</accession>
<proteinExistence type="predicted"/>
<reference evidence="1 2" key="1">
    <citation type="journal article" date="2018" name="Sci. Rep.">
        <title>Genomic signatures of local adaptation to the degree of environmental predictability in rotifers.</title>
        <authorList>
            <person name="Franch-Gras L."/>
            <person name="Hahn C."/>
            <person name="Garcia-Roger E.M."/>
            <person name="Carmona M.J."/>
            <person name="Serra M."/>
            <person name="Gomez A."/>
        </authorList>
    </citation>
    <scope>NUCLEOTIDE SEQUENCE [LARGE SCALE GENOMIC DNA]</scope>
    <source>
        <strain evidence="1">HYR1</strain>
    </source>
</reference>
<dbReference type="Proteomes" id="UP000276133">
    <property type="component" value="Unassembled WGS sequence"/>
</dbReference>